<name>A0A851Q2P6_ANHAN</name>
<dbReference type="PANTHER" id="PTHR14672:SF1">
    <property type="entry name" value="MUCIN-16"/>
    <property type="match status" value="1"/>
</dbReference>
<dbReference type="InterPro" id="IPR036364">
    <property type="entry name" value="SEA_dom_sf"/>
</dbReference>
<dbReference type="Proteomes" id="UP000657035">
    <property type="component" value="Unassembled WGS sequence"/>
</dbReference>
<dbReference type="Pfam" id="PF01390">
    <property type="entry name" value="SEA"/>
    <property type="match status" value="1"/>
</dbReference>
<organism evidence="2 3">
    <name type="scientific">Anhinga anhinga</name>
    <name type="common">Anhinga</name>
    <name type="synonym">Plotus anhinga</name>
    <dbReference type="NCBI Taxonomy" id="56067"/>
    <lineage>
        <taxon>Eukaryota</taxon>
        <taxon>Metazoa</taxon>
        <taxon>Chordata</taxon>
        <taxon>Craniata</taxon>
        <taxon>Vertebrata</taxon>
        <taxon>Euteleostomi</taxon>
        <taxon>Archelosauria</taxon>
        <taxon>Archosauria</taxon>
        <taxon>Dinosauria</taxon>
        <taxon>Saurischia</taxon>
        <taxon>Theropoda</taxon>
        <taxon>Coelurosauria</taxon>
        <taxon>Aves</taxon>
        <taxon>Neognathae</taxon>
        <taxon>Neoaves</taxon>
        <taxon>Aequornithes</taxon>
        <taxon>Suliformes</taxon>
        <taxon>Anhingidae</taxon>
        <taxon>Anhinga</taxon>
    </lineage>
</organism>
<feature type="non-terminal residue" evidence="2">
    <location>
        <position position="118"/>
    </location>
</feature>
<sequence>APSPPSRHFTLNFTLTNLQYTADLHAPSSHKFISTEKVINHYVSPALVLPILTCLTFLLRSGRDKDSTGVDAVCSYRNNVSLARFDREQVHHELSTMTNGVTKLGHYSLEKNSLYVNG</sequence>
<feature type="domain" description="SEA" evidence="1">
    <location>
        <begin position="5"/>
        <end position="118"/>
    </location>
</feature>
<gene>
    <name evidence="2" type="primary">Muc16_2</name>
    <name evidence="2" type="ORF">ANHANH_R01705</name>
</gene>
<dbReference type="AlphaFoldDB" id="A0A851Q2P6"/>
<dbReference type="Gene3D" id="3.30.70.960">
    <property type="entry name" value="SEA domain"/>
    <property type="match status" value="1"/>
</dbReference>
<dbReference type="InterPro" id="IPR028850">
    <property type="entry name" value="MUC16"/>
</dbReference>
<dbReference type="PROSITE" id="PS50024">
    <property type="entry name" value="SEA"/>
    <property type="match status" value="1"/>
</dbReference>
<accession>A0A851Q2P6</accession>
<reference evidence="2" key="1">
    <citation type="submission" date="2019-09" db="EMBL/GenBank/DDBJ databases">
        <title>Bird 10,000 Genomes (B10K) Project - Family phase.</title>
        <authorList>
            <person name="Zhang G."/>
        </authorList>
    </citation>
    <scope>NUCLEOTIDE SEQUENCE</scope>
    <source>
        <strain evidence="2">B10K-CU-031-38</strain>
    </source>
</reference>
<keyword evidence="3" id="KW-1185">Reference proteome</keyword>
<comment type="caution">
    <text evidence="2">The sequence shown here is derived from an EMBL/GenBank/DDBJ whole genome shotgun (WGS) entry which is preliminary data.</text>
</comment>
<dbReference type="EMBL" id="WBMU01001877">
    <property type="protein sequence ID" value="NXC71961.1"/>
    <property type="molecule type" value="Genomic_DNA"/>
</dbReference>
<dbReference type="PANTHER" id="PTHR14672">
    <property type="entry name" value="MUCIN-16"/>
    <property type="match status" value="1"/>
</dbReference>
<feature type="non-terminal residue" evidence="2">
    <location>
        <position position="1"/>
    </location>
</feature>
<protein>
    <submittedName>
        <fullName evidence="2">MUC16 protein</fullName>
    </submittedName>
</protein>
<dbReference type="SUPFAM" id="SSF82671">
    <property type="entry name" value="SEA domain"/>
    <property type="match status" value="1"/>
</dbReference>
<dbReference type="InterPro" id="IPR000082">
    <property type="entry name" value="SEA_dom"/>
</dbReference>
<evidence type="ECO:0000313" key="2">
    <source>
        <dbReference type="EMBL" id="NXC71961.1"/>
    </source>
</evidence>
<dbReference type="OrthoDB" id="9947814at2759"/>
<evidence type="ECO:0000313" key="3">
    <source>
        <dbReference type="Proteomes" id="UP000657035"/>
    </source>
</evidence>
<evidence type="ECO:0000259" key="1">
    <source>
        <dbReference type="PROSITE" id="PS50024"/>
    </source>
</evidence>
<proteinExistence type="predicted"/>